<keyword evidence="1" id="KW-1133">Transmembrane helix</keyword>
<keyword evidence="1" id="KW-0472">Membrane</keyword>
<evidence type="ECO:0000256" key="1">
    <source>
        <dbReference type="SAM" id="Phobius"/>
    </source>
</evidence>
<feature type="transmembrane region" description="Helical" evidence="1">
    <location>
        <begin position="21"/>
        <end position="43"/>
    </location>
</feature>
<accession>A0A139PB02</accession>
<dbReference type="RefSeq" id="WP_061453102.1">
    <property type="nucleotide sequence ID" value="NZ_KQ969554.1"/>
</dbReference>
<dbReference type="OrthoDB" id="2228548at2"/>
<dbReference type="EMBL" id="LQOB01000275">
    <property type="protein sequence ID" value="KXT85323.1"/>
    <property type="molecule type" value="Genomic_DNA"/>
</dbReference>
<sequence length="102" mass="11972">MYSEKYGVPRDIYAKVKIIGLLLLDIAFVGITGVIALAVAPKVFPKSQWIQMFLFILLTPLMSLYLVLPTNGGKKNWHSMFLFFRRRRKRYISLNHIRRRKS</sequence>
<proteinExistence type="predicted"/>
<evidence type="ECO:0000313" key="2">
    <source>
        <dbReference type="EMBL" id="KXT85323.1"/>
    </source>
</evidence>
<dbReference type="Proteomes" id="UP000072653">
    <property type="component" value="Unassembled WGS sequence"/>
</dbReference>
<dbReference type="AlphaFoldDB" id="A0A139PB02"/>
<evidence type="ECO:0000313" key="3">
    <source>
        <dbReference type="Proteomes" id="UP000072653"/>
    </source>
</evidence>
<name>A0A139PB02_STROR</name>
<organism evidence="2 3">
    <name type="scientific">Streptococcus oralis</name>
    <dbReference type="NCBI Taxonomy" id="1303"/>
    <lineage>
        <taxon>Bacteria</taxon>
        <taxon>Bacillati</taxon>
        <taxon>Bacillota</taxon>
        <taxon>Bacilli</taxon>
        <taxon>Lactobacillales</taxon>
        <taxon>Streptococcaceae</taxon>
        <taxon>Streptococcus</taxon>
    </lineage>
</organism>
<gene>
    <name evidence="2" type="ORF">SORDD16_01547</name>
</gene>
<dbReference type="PATRIC" id="fig|1303.79.peg.1834"/>
<reference evidence="2 3" key="1">
    <citation type="submission" date="2016-01" db="EMBL/GenBank/DDBJ databases">
        <title>Highly variable Streptococcus oralis are common among viridans streptococci isolated from primates.</title>
        <authorList>
            <person name="Denapaite D."/>
            <person name="Rieger M."/>
            <person name="Koendgen S."/>
            <person name="Brueckner R."/>
            <person name="Ochigava I."/>
            <person name="Kappeler P."/>
            <person name="Maetz-Rensing K."/>
            <person name="Leendertz F."/>
            <person name="Hakenbeck R."/>
        </authorList>
    </citation>
    <scope>NUCLEOTIDE SEQUENCE [LARGE SCALE GENOMIC DNA]</scope>
    <source>
        <strain evidence="2 3">DD16</strain>
    </source>
</reference>
<comment type="caution">
    <text evidence="2">The sequence shown here is derived from an EMBL/GenBank/DDBJ whole genome shotgun (WGS) entry which is preliminary data.</text>
</comment>
<dbReference type="InterPro" id="IPR020275">
    <property type="entry name" value="DUF5592"/>
</dbReference>
<feature type="transmembrane region" description="Helical" evidence="1">
    <location>
        <begin position="49"/>
        <end position="68"/>
    </location>
</feature>
<keyword evidence="1" id="KW-0812">Transmembrane</keyword>
<protein>
    <submittedName>
        <fullName evidence="2">Uncharacterized protein</fullName>
    </submittedName>
</protein>
<dbReference type="Pfam" id="PF17332">
    <property type="entry name" value="DUF5592"/>
    <property type="match status" value="1"/>
</dbReference>